<dbReference type="GO" id="GO:0004806">
    <property type="term" value="F:triacylglycerol lipase activity"/>
    <property type="evidence" value="ECO:0007669"/>
    <property type="project" value="InterPro"/>
</dbReference>
<dbReference type="InterPro" id="IPR021771">
    <property type="entry name" value="Triacylglycerol_lipase_N"/>
</dbReference>
<dbReference type="Gene3D" id="3.40.1090.10">
    <property type="entry name" value="Cytosolic phospholipase A2 catalytic domain"/>
    <property type="match status" value="2"/>
</dbReference>
<evidence type="ECO:0000313" key="8">
    <source>
        <dbReference type="EMBL" id="KIW94526.1"/>
    </source>
</evidence>
<gene>
    <name evidence="8" type="ORF">Z519_04502</name>
</gene>
<evidence type="ECO:0000313" key="9">
    <source>
        <dbReference type="Proteomes" id="UP000053789"/>
    </source>
</evidence>
<dbReference type="Pfam" id="PF01734">
    <property type="entry name" value="Patatin"/>
    <property type="match status" value="1"/>
</dbReference>
<evidence type="ECO:0000256" key="4">
    <source>
        <dbReference type="ARBA" id="ARBA00023098"/>
    </source>
</evidence>
<protein>
    <recommendedName>
        <fullName evidence="7">PNPLA domain-containing protein</fullName>
    </recommendedName>
</protein>
<organism evidence="8 9">
    <name type="scientific">Cladophialophora bantiana (strain ATCC 10958 / CBS 173.52 / CDC B-1940 / NIH 8579)</name>
    <name type="common">Xylohypha bantiana</name>
    <dbReference type="NCBI Taxonomy" id="1442370"/>
    <lineage>
        <taxon>Eukaryota</taxon>
        <taxon>Fungi</taxon>
        <taxon>Dikarya</taxon>
        <taxon>Ascomycota</taxon>
        <taxon>Pezizomycotina</taxon>
        <taxon>Eurotiomycetes</taxon>
        <taxon>Chaetothyriomycetidae</taxon>
        <taxon>Chaetothyriales</taxon>
        <taxon>Herpotrichiellaceae</taxon>
        <taxon>Cladophialophora</taxon>
    </lineage>
</organism>
<name>A0A0D2EXB3_CLAB1</name>
<keyword evidence="2 5" id="KW-0378">Hydrolase</keyword>
<evidence type="ECO:0000259" key="7">
    <source>
        <dbReference type="PROSITE" id="PS51635"/>
    </source>
</evidence>
<dbReference type="PROSITE" id="PS51635">
    <property type="entry name" value="PNPLA"/>
    <property type="match status" value="1"/>
</dbReference>
<dbReference type="PANTHER" id="PTHR14226:SF10">
    <property type="entry name" value="TRIACYLGLYCEROL LIPASE 4-RELATED"/>
    <property type="match status" value="1"/>
</dbReference>
<sequence>MVFSLSLVPAHTPPLFWSCVGLYADAVKLLSPSRRLQKLAEEIARYSRRPPETHEQALLRRMHQAETLTEYENCTIDLDNLQGHEAWKKEKESIEPGYNPDVIESQVIRLKNAVADQDLDAMQHLLRTGLSRDLGGMNMLRLYKHSWFGTKFLIDDYINTVLETIQTFAETSIRTNVPTAEVRLHQQSLEDALKFFGRSALTLSGGALLGMKHIGVVKTLWEADLLPEIISGASAGSIVAGIVGSSTDERMAEVLDYFPFSDLAVFDPAGTGSVGWLVQRLRSFLQTGAFFEMDNLKRVMKSWLGDITFREARYKTGRVLNICVSSAGNAEPRLLNFVTAPDVFIWSAVCASCAVPNVFPPANIYEKDPITKEEKLWMQNAQQTFVDGSLDHDIPMRKLSEMFNVNFFIVSQVNPHVRVFLDQEEVFRGKQPTAPVRVRNPLQTAKELLRQEIIHRAQQLSDLGLPQGLYRWASLFNQQYTGDINVLPEIKPSEYLHMMMNPTPEFMVKATVAGERATWPRMCRIKNCVAIELALIQAIHTLRDRVNFGPEARAAREQKRSSSRGRASRGRSARPSFLRRRSLSIESPVKVDNALTVPQPLKVRRNVSLGNISVRPSFSITTPRTTPYLSPQVGIDQDLLGDALVMTRTNSNSLDGSGIDGHTVDVSNISRRRAPF</sequence>
<dbReference type="OrthoDB" id="10049244at2759"/>
<keyword evidence="3 5" id="KW-0442">Lipid degradation</keyword>
<dbReference type="Proteomes" id="UP000053789">
    <property type="component" value="Unassembled WGS sequence"/>
</dbReference>
<keyword evidence="9" id="KW-1185">Reference proteome</keyword>
<feature type="compositionally biased region" description="Basic residues" evidence="6">
    <location>
        <begin position="561"/>
        <end position="579"/>
    </location>
</feature>
<comment type="function">
    <text evidence="1">Probable lipid hydrolase.</text>
</comment>
<evidence type="ECO:0000256" key="2">
    <source>
        <dbReference type="ARBA" id="ARBA00022801"/>
    </source>
</evidence>
<feature type="domain" description="PNPLA" evidence="7">
    <location>
        <begin position="201"/>
        <end position="400"/>
    </location>
</feature>
<reference evidence="8" key="1">
    <citation type="submission" date="2015-01" db="EMBL/GenBank/DDBJ databases">
        <title>The Genome Sequence of Cladophialophora bantiana CBS 173.52.</title>
        <authorList>
            <consortium name="The Broad Institute Genomics Platform"/>
            <person name="Cuomo C."/>
            <person name="de Hoog S."/>
            <person name="Gorbushina A."/>
            <person name="Stielow B."/>
            <person name="Teixiera M."/>
            <person name="Abouelleil A."/>
            <person name="Chapman S.B."/>
            <person name="Priest M."/>
            <person name="Young S.K."/>
            <person name="Wortman J."/>
            <person name="Nusbaum C."/>
            <person name="Birren B."/>
        </authorList>
    </citation>
    <scope>NUCLEOTIDE SEQUENCE [LARGE SCALE GENOMIC DNA]</scope>
    <source>
        <strain evidence="8">CBS 173.52</strain>
    </source>
</reference>
<evidence type="ECO:0000256" key="6">
    <source>
        <dbReference type="SAM" id="MobiDB-lite"/>
    </source>
</evidence>
<dbReference type="GeneID" id="27697430"/>
<feature type="region of interest" description="Disordered" evidence="6">
    <location>
        <begin position="552"/>
        <end position="579"/>
    </location>
</feature>
<dbReference type="RefSeq" id="XP_016621195.1">
    <property type="nucleotide sequence ID" value="XM_016762248.1"/>
</dbReference>
<proteinExistence type="predicted"/>
<feature type="active site" description="Nucleophile" evidence="5">
    <location>
        <position position="234"/>
    </location>
</feature>
<dbReference type="VEuPathDB" id="FungiDB:Z519_04502"/>
<evidence type="ECO:0000256" key="1">
    <source>
        <dbReference type="ARBA" id="ARBA00002682"/>
    </source>
</evidence>
<feature type="active site" description="Proton acceptor" evidence="5">
    <location>
        <position position="387"/>
    </location>
</feature>
<dbReference type="InterPro" id="IPR002641">
    <property type="entry name" value="PNPLA_dom"/>
</dbReference>
<dbReference type="Pfam" id="PF11815">
    <property type="entry name" value="DUF3336"/>
    <property type="match status" value="1"/>
</dbReference>
<dbReference type="InterPro" id="IPR050301">
    <property type="entry name" value="NTE"/>
</dbReference>
<dbReference type="GO" id="GO:0016042">
    <property type="term" value="P:lipid catabolic process"/>
    <property type="evidence" value="ECO:0007669"/>
    <property type="project" value="UniProtKB-UniRule"/>
</dbReference>
<dbReference type="AlphaFoldDB" id="A0A0D2EXB3"/>
<dbReference type="SUPFAM" id="SSF52151">
    <property type="entry name" value="FabD/lysophospholipase-like"/>
    <property type="match status" value="1"/>
</dbReference>
<evidence type="ECO:0000256" key="3">
    <source>
        <dbReference type="ARBA" id="ARBA00022963"/>
    </source>
</evidence>
<feature type="short sequence motif" description="GXSXG" evidence="5">
    <location>
        <begin position="232"/>
        <end position="236"/>
    </location>
</feature>
<dbReference type="InterPro" id="IPR016035">
    <property type="entry name" value="Acyl_Trfase/lysoPLipase"/>
</dbReference>
<dbReference type="EMBL" id="KN846985">
    <property type="protein sequence ID" value="KIW94526.1"/>
    <property type="molecule type" value="Genomic_DNA"/>
</dbReference>
<accession>A0A0D2EXB3</accession>
<evidence type="ECO:0000256" key="5">
    <source>
        <dbReference type="PROSITE-ProRule" id="PRU01161"/>
    </source>
</evidence>
<comment type="caution">
    <text evidence="5">Lacks conserved residue(s) required for the propagation of feature annotation.</text>
</comment>
<keyword evidence="4 5" id="KW-0443">Lipid metabolism</keyword>
<dbReference type="HOGENOM" id="CLU_009031_5_1_1"/>
<dbReference type="GO" id="GO:0006641">
    <property type="term" value="P:triglyceride metabolic process"/>
    <property type="evidence" value="ECO:0007669"/>
    <property type="project" value="UniProtKB-ARBA"/>
</dbReference>
<dbReference type="PANTHER" id="PTHR14226">
    <property type="entry name" value="NEUROPATHY TARGET ESTERASE/SWISS CHEESE D.MELANOGASTER"/>
    <property type="match status" value="1"/>
</dbReference>